<dbReference type="Proteomes" id="UP001162162">
    <property type="component" value="Unassembled WGS sequence"/>
</dbReference>
<dbReference type="PANTHER" id="PTHR43157">
    <property type="entry name" value="PHOSPHATIDYLINOSITOL-GLYCAN BIOSYNTHESIS CLASS F PROTEIN-RELATED"/>
    <property type="match status" value="1"/>
</dbReference>
<keyword evidence="2" id="KW-0812">Transmembrane</keyword>
<name>A0AAV8XPT7_9CUCU</name>
<keyword evidence="4" id="KW-1185">Reference proteome</keyword>
<keyword evidence="2" id="KW-1133">Transmembrane helix</keyword>
<gene>
    <name evidence="3" type="ORF">NQ318_004803</name>
</gene>
<comment type="caution">
    <text evidence="3">The sequence shown here is derived from an EMBL/GenBank/DDBJ whole genome shotgun (WGS) entry which is preliminary data.</text>
</comment>
<dbReference type="SUPFAM" id="SSF51735">
    <property type="entry name" value="NAD(P)-binding Rossmann-fold domains"/>
    <property type="match status" value="1"/>
</dbReference>
<dbReference type="EMBL" id="JAPWTK010000421">
    <property type="protein sequence ID" value="KAJ8940607.1"/>
    <property type="molecule type" value="Genomic_DNA"/>
</dbReference>
<feature type="transmembrane region" description="Helical" evidence="2">
    <location>
        <begin position="12"/>
        <end position="31"/>
    </location>
</feature>
<feature type="non-terminal residue" evidence="3">
    <location>
        <position position="330"/>
    </location>
</feature>
<evidence type="ECO:0000313" key="3">
    <source>
        <dbReference type="EMBL" id="KAJ8940607.1"/>
    </source>
</evidence>
<sequence>MMLTNFYHVYLKYVAFALLAVALPIIALIILKMIQKLSAGKVKSMVCLVGKTAIVTGGCSGIGFETALVLASRGCRVIIADRSDGQKAKKRIIEITHNTNIETKVLDLTSLQSVRKFAKDINATEERLDILINNAGVGTAGNKHTDDGLHATMQINHFGPFLLTHLLTDLLKKSAPSRIIFVSSAMAYCSNLTVDNLNYPKEQPVSMFRSVMIYCNSKLANVIAANGFAERLKDYGITSNSLHPGLVYSDSYSKFVNYFGIGTLARLFRNIVLMIYGKSEEEGAQTTVHLALSNTVNDVTGKYYWDCRMFPMPPGAWNKKFCDDIWKKAK</sequence>
<evidence type="ECO:0000256" key="1">
    <source>
        <dbReference type="ARBA" id="ARBA00023002"/>
    </source>
</evidence>
<protein>
    <submittedName>
        <fullName evidence="3">Uncharacterized protein</fullName>
    </submittedName>
</protein>
<organism evidence="3 4">
    <name type="scientific">Aromia moschata</name>
    <dbReference type="NCBI Taxonomy" id="1265417"/>
    <lineage>
        <taxon>Eukaryota</taxon>
        <taxon>Metazoa</taxon>
        <taxon>Ecdysozoa</taxon>
        <taxon>Arthropoda</taxon>
        <taxon>Hexapoda</taxon>
        <taxon>Insecta</taxon>
        <taxon>Pterygota</taxon>
        <taxon>Neoptera</taxon>
        <taxon>Endopterygota</taxon>
        <taxon>Coleoptera</taxon>
        <taxon>Polyphaga</taxon>
        <taxon>Cucujiformia</taxon>
        <taxon>Chrysomeloidea</taxon>
        <taxon>Cerambycidae</taxon>
        <taxon>Cerambycinae</taxon>
        <taxon>Callichromatini</taxon>
        <taxon>Aromia</taxon>
    </lineage>
</organism>
<dbReference type="PANTHER" id="PTHR43157:SF31">
    <property type="entry name" value="PHOSPHATIDYLINOSITOL-GLYCAN BIOSYNTHESIS CLASS F PROTEIN"/>
    <property type="match status" value="1"/>
</dbReference>
<keyword evidence="1" id="KW-0560">Oxidoreductase</keyword>
<evidence type="ECO:0000313" key="4">
    <source>
        <dbReference type="Proteomes" id="UP001162162"/>
    </source>
</evidence>
<keyword evidence="2" id="KW-0472">Membrane</keyword>
<proteinExistence type="predicted"/>
<dbReference type="Gene3D" id="3.40.50.720">
    <property type="entry name" value="NAD(P)-binding Rossmann-like Domain"/>
    <property type="match status" value="1"/>
</dbReference>
<dbReference type="Pfam" id="PF00106">
    <property type="entry name" value="adh_short"/>
    <property type="match status" value="1"/>
</dbReference>
<dbReference type="InterPro" id="IPR036291">
    <property type="entry name" value="NAD(P)-bd_dom_sf"/>
</dbReference>
<dbReference type="GO" id="GO:0016491">
    <property type="term" value="F:oxidoreductase activity"/>
    <property type="evidence" value="ECO:0007669"/>
    <property type="project" value="UniProtKB-KW"/>
</dbReference>
<accession>A0AAV8XPT7</accession>
<dbReference type="PRINTS" id="PR00081">
    <property type="entry name" value="GDHRDH"/>
</dbReference>
<reference evidence="3" key="1">
    <citation type="journal article" date="2023" name="Insect Mol. Biol.">
        <title>Genome sequencing provides insights into the evolution of gene families encoding plant cell wall-degrading enzymes in longhorned beetles.</title>
        <authorList>
            <person name="Shin N.R."/>
            <person name="Okamura Y."/>
            <person name="Kirsch R."/>
            <person name="Pauchet Y."/>
        </authorList>
    </citation>
    <scope>NUCLEOTIDE SEQUENCE</scope>
    <source>
        <strain evidence="3">AMC_N1</strain>
    </source>
</reference>
<dbReference type="AlphaFoldDB" id="A0AAV8XPT7"/>
<evidence type="ECO:0000256" key="2">
    <source>
        <dbReference type="SAM" id="Phobius"/>
    </source>
</evidence>
<dbReference type="InterPro" id="IPR002347">
    <property type="entry name" value="SDR_fam"/>
</dbReference>